<proteinExistence type="predicted"/>
<dbReference type="AlphaFoldDB" id="A0A1G2DIE9"/>
<keyword evidence="1" id="KW-0812">Transmembrane</keyword>
<name>A0A1G2DIE9_9BACT</name>
<evidence type="ECO:0000256" key="1">
    <source>
        <dbReference type="SAM" id="Phobius"/>
    </source>
</evidence>
<dbReference type="EMBL" id="MHLP01000007">
    <property type="protein sequence ID" value="OGZ13425.1"/>
    <property type="molecule type" value="Genomic_DNA"/>
</dbReference>
<protein>
    <submittedName>
        <fullName evidence="2">Uncharacterized protein</fullName>
    </submittedName>
</protein>
<dbReference type="STRING" id="1798665.A2942_01095"/>
<gene>
    <name evidence="2" type="ORF">A2942_01095</name>
</gene>
<feature type="transmembrane region" description="Helical" evidence="1">
    <location>
        <begin position="7"/>
        <end position="28"/>
    </location>
</feature>
<comment type="caution">
    <text evidence="2">The sequence shown here is derived from an EMBL/GenBank/DDBJ whole genome shotgun (WGS) entry which is preliminary data.</text>
</comment>
<accession>A0A1G2DIE9</accession>
<keyword evidence="1" id="KW-1133">Transmembrane helix</keyword>
<sequence length="121" mass="14032">MLENIMIACFFLAGFDYLFFGKVLITYQFTETELRVILLKLFPLHIIPLKIVEKVEKISYPKMFAGMAIYVSAFRSRAFGGGVLIRTSTKHGNEVVVTPPRVDEFISEVKRRVREKTRREI</sequence>
<evidence type="ECO:0000313" key="2">
    <source>
        <dbReference type="EMBL" id="OGZ13425.1"/>
    </source>
</evidence>
<organism evidence="2 3">
    <name type="scientific">Candidatus Lloydbacteria bacterium RIFCSPLOWO2_01_FULL_50_20</name>
    <dbReference type="NCBI Taxonomy" id="1798665"/>
    <lineage>
        <taxon>Bacteria</taxon>
        <taxon>Candidatus Lloydiibacteriota</taxon>
    </lineage>
</organism>
<evidence type="ECO:0000313" key="3">
    <source>
        <dbReference type="Proteomes" id="UP000178534"/>
    </source>
</evidence>
<keyword evidence="1" id="KW-0472">Membrane</keyword>
<reference evidence="2 3" key="1">
    <citation type="journal article" date="2016" name="Nat. Commun.">
        <title>Thousands of microbial genomes shed light on interconnected biogeochemical processes in an aquifer system.</title>
        <authorList>
            <person name="Anantharaman K."/>
            <person name="Brown C.T."/>
            <person name="Hug L.A."/>
            <person name="Sharon I."/>
            <person name="Castelle C.J."/>
            <person name="Probst A.J."/>
            <person name="Thomas B.C."/>
            <person name="Singh A."/>
            <person name="Wilkins M.J."/>
            <person name="Karaoz U."/>
            <person name="Brodie E.L."/>
            <person name="Williams K.H."/>
            <person name="Hubbard S.S."/>
            <person name="Banfield J.F."/>
        </authorList>
    </citation>
    <scope>NUCLEOTIDE SEQUENCE [LARGE SCALE GENOMIC DNA]</scope>
</reference>
<dbReference type="Proteomes" id="UP000178534">
    <property type="component" value="Unassembled WGS sequence"/>
</dbReference>